<keyword evidence="2" id="KW-1185">Reference proteome</keyword>
<gene>
    <name evidence="1" type="ORF">ANME2D_02645</name>
</gene>
<dbReference type="Gene3D" id="3.40.720.10">
    <property type="entry name" value="Alkaline Phosphatase, subunit A"/>
    <property type="match status" value="1"/>
</dbReference>
<sequence length="239" mass="28008">MIVVLAIDALEYTLVEEFNCKNLKQRFYGKTNIKEFSEPKTMVLWSSFMTGKNMEKEIVARGDKEMWNTELDMEDTFFRSFKNPKIIDLPGFSYIKEQHEQERRMLKYYFDAQSEEEKKNIRTEYNNLAFLHHRRIKQEFSTALQGDYDFVLGYFSVADVIGHLNFGNGSMMKLIYRDLDEIAGTINHTLIVLSDHGMERVGIFGDHSNYGFWSTDLKDLGNPKITDFADMIKEIPEVN</sequence>
<dbReference type="InterPro" id="IPR002591">
    <property type="entry name" value="Phosphodiest/P_Trfase"/>
</dbReference>
<dbReference type="AlphaFoldDB" id="A0A062V483"/>
<dbReference type="OrthoDB" id="91166at2157"/>
<dbReference type="Proteomes" id="UP000027153">
    <property type="component" value="Unassembled WGS sequence"/>
</dbReference>
<evidence type="ECO:0000313" key="2">
    <source>
        <dbReference type="Proteomes" id="UP000027153"/>
    </source>
</evidence>
<reference evidence="1 2" key="1">
    <citation type="journal article" date="2013" name="Nature">
        <title>Anaerobic oxidation of methane coupled to nitrate reduction in a novel archaeal lineage.</title>
        <authorList>
            <person name="Haroon M.F."/>
            <person name="Hu S."/>
            <person name="Shi Y."/>
            <person name="Imelfort M."/>
            <person name="Keller J."/>
            <person name="Hugenholtz P."/>
            <person name="Yuan Z."/>
            <person name="Tyson G.W."/>
        </authorList>
    </citation>
    <scope>NUCLEOTIDE SEQUENCE [LARGE SCALE GENOMIC DNA]</scope>
    <source>
        <strain evidence="1 2">ANME-2d</strain>
    </source>
</reference>
<organism evidence="1 2">
    <name type="scientific">Candidatus Methanoperedens nitratireducens</name>
    <dbReference type="NCBI Taxonomy" id="1392998"/>
    <lineage>
        <taxon>Archaea</taxon>
        <taxon>Methanobacteriati</taxon>
        <taxon>Methanobacteriota</taxon>
        <taxon>Stenosarchaea group</taxon>
        <taxon>Methanomicrobia</taxon>
        <taxon>Methanosarcinales</taxon>
        <taxon>ANME-2 cluster</taxon>
        <taxon>Candidatus Methanoperedentaceae</taxon>
        <taxon>Candidatus Methanoperedens</taxon>
    </lineage>
</organism>
<dbReference type="EMBL" id="JMIY01000007">
    <property type="protein sequence ID" value="KCZ70624.1"/>
    <property type="molecule type" value="Genomic_DNA"/>
</dbReference>
<comment type="caution">
    <text evidence="1">The sequence shown here is derived from an EMBL/GenBank/DDBJ whole genome shotgun (WGS) entry which is preliminary data.</text>
</comment>
<evidence type="ECO:0000313" key="1">
    <source>
        <dbReference type="EMBL" id="KCZ70624.1"/>
    </source>
</evidence>
<proteinExistence type="predicted"/>
<name>A0A062V483_9EURY</name>
<dbReference type="RefSeq" id="WP_048092367.1">
    <property type="nucleotide sequence ID" value="NZ_JMIY01000007.1"/>
</dbReference>
<dbReference type="Pfam" id="PF01663">
    <property type="entry name" value="Phosphodiest"/>
    <property type="match status" value="1"/>
</dbReference>
<dbReference type="SUPFAM" id="SSF53649">
    <property type="entry name" value="Alkaline phosphatase-like"/>
    <property type="match status" value="1"/>
</dbReference>
<accession>A0A062V483</accession>
<protein>
    <submittedName>
        <fullName evidence="1">Type I phosphodiesterase / nucleotide pyrophosphatase</fullName>
    </submittedName>
</protein>
<dbReference type="InterPro" id="IPR017850">
    <property type="entry name" value="Alkaline_phosphatase_core_sf"/>
</dbReference>